<reference evidence="6 7" key="1">
    <citation type="submission" date="2024-11" db="EMBL/GenBank/DDBJ databases">
        <title>Adaptive evolution of stress response genes in parasites aligns with host niche diversity.</title>
        <authorList>
            <person name="Hahn C."/>
            <person name="Resl P."/>
        </authorList>
    </citation>
    <scope>NUCLEOTIDE SEQUENCE [LARGE SCALE GENOMIC DNA]</scope>
    <source>
        <strain evidence="6">EGGRZ-B1_66</strain>
        <tissue evidence="6">Body</tissue>
    </source>
</reference>
<proteinExistence type="predicted"/>
<sequence>NIFYYQTYQKEKLFLPEQLKVPVYNEQEEKGRVFFEEPAQDIITEFSTRYGIELIYQTMTHFTCLTTKYNCPGVPAVLSTLLANINAFYAHKSSTNTQTASERFAASNYGRDKFVKLLDNLHNALRIDLSKYRTVFPASNPERLFDLKSTVDLLTSITFFRLKVQELSAPPRTCQVLRECVSACIHATYQCLCDNVNELFGEEAFVPAKTDDASNGPEMKGSPVAEFDGTRSLTYWHKLITLIVSVIEDDKKHYAPVLNQFPQEINLFAMSAEMMWDYLAKDLPLALAWHYKPENRKLLDGNKDGMQDCDYASNKKNKVKSSDYMNLCFRVKWFYNTYVRSIPGFEDRVPEYPRWFEPLVMQWLSDNDEVSTNYLKNAYERDKQDGFQRSSEHALYSNSVVDVFTQLNQCFDVIRKLECPDKEVEAHFLHRFSETVNKVLLAYAKRILEDFPGFRSDHEVGSILINNTQQLRVQLEKMYEAMNRDSVLENATKHLLNDLQCRLNEVVDSCVSKFSLEFEEEISKHVKETGRLLQKCKPCYAYNSNVVNGTPNSATDTNNILATMEDEAEQCLRSLMDHFENILSVQAASCEKTVLKRLLKELWRITMCNLEKLVILPPIGDPKQAAIGLSLGANTSAKLLGGAQSLLSHVSNQVSYGKILQDLGKDAEKGLTPYQCELLNICLDTIKAYFYAGGRGLKRSFLEKSPQLYNLRQALSLYSQATDELLRDFVATQTAQDQVANEEPMGAVTLQVEIFKHPGTGEYKVIVKIHSAQDLKWNSSSGGVFRPFVEVVIFGPLLHDKKRKAATHSKSGTFSPNYSEAFAFFLSPQSSPDWFELQISVKDYCFGRSDQLVGMTVLSLARALDLGTTPMRLPLGRRLYLNETGWTVLRILSQRVQYDEVAKDFVKAKSELRANADTTS</sequence>
<evidence type="ECO:0000259" key="5">
    <source>
        <dbReference type="PROSITE" id="PS51259"/>
    </source>
</evidence>
<keyword evidence="2" id="KW-0862">Zinc</keyword>
<dbReference type="InterPro" id="IPR014772">
    <property type="entry name" value="Munc13_dom-2"/>
</dbReference>
<dbReference type="SMART" id="SM01145">
    <property type="entry name" value="DUF1041"/>
    <property type="match status" value="1"/>
</dbReference>
<dbReference type="InterPro" id="IPR010439">
    <property type="entry name" value="MUN_dom"/>
</dbReference>
<dbReference type="Gene3D" id="1.20.58.1100">
    <property type="match status" value="1"/>
</dbReference>
<gene>
    <name evidence="6" type="primary">UNC-13</name>
    <name evidence="6" type="ORF">Ciccas_005615</name>
</gene>
<evidence type="ECO:0000259" key="3">
    <source>
        <dbReference type="PROSITE" id="PS50004"/>
    </source>
</evidence>
<dbReference type="Pfam" id="PF00168">
    <property type="entry name" value="C2"/>
    <property type="match status" value="1"/>
</dbReference>
<dbReference type="Proteomes" id="UP001626550">
    <property type="component" value="Unassembled WGS sequence"/>
</dbReference>
<dbReference type="PANTHER" id="PTHR10480">
    <property type="entry name" value="PROTEIN UNC-13 HOMOLOG"/>
    <property type="match status" value="1"/>
</dbReference>
<evidence type="ECO:0000256" key="2">
    <source>
        <dbReference type="ARBA" id="ARBA00022771"/>
    </source>
</evidence>
<dbReference type="InterPro" id="IPR027080">
    <property type="entry name" value="Unc-13"/>
</dbReference>
<accession>A0ABD2Q852</accession>
<evidence type="ECO:0000256" key="1">
    <source>
        <dbReference type="ARBA" id="ARBA00022737"/>
    </source>
</evidence>
<dbReference type="FunFam" id="1.10.357.50:FF:000001">
    <property type="entry name" value="Protein unc-13 homolog B"/>
    <property type="match status" value="1"/>
</dbReference>
<keyword evidence="1" id="KW-0677">Repeat</keyword>
<dbReference type="InterPro" id="IPR035892">
    <property type="entry name" value="C2_domain_sf"/>
</dbReference>
<evidence type="ECO:0000313" key="7">
    <source>
        <dbReference type="Proteomes" id="UP001626550"/>
    </source>
</evidence>
<dbReference type="AlphaFoldDB" id="A0ABD2Q852"/>
<name>A0ABD2Q852_9PLAT</name>
<protein>
    <submittedName>
        <fullName evidence="6">Phorbol ester/diacylglycerol-binding protein unc-13</fullName>
    </submittedName>
</protein>
<dbReference type="Pfam" id="PF06292">
    <property type="entry name" value="MUN"/>
    <property type="match status" value="2"/>
</dbReference>
<keyword evidence="2" id="KW-0863">Zinc-finger</keyword>
<comment type="caution">
    <text evidence="6">The sequence shown here is derived from an EMBL/GenBank/DDBJ whole genome shotgun (WGS) entry which is preliminary data.</text>
</comment>
<dbReference type="Gene3D" id="1.10.357.50">
    <property type="match status" value="1"/>
</dbReference>
<feature type="domain" description="MHD1" evidence="4">
    <location>
        <begin position="307"/>
        <end position="447"/>
    </location>
</feature>
<feature type="domain" description="MHD2" evidence="5">
    <location>
        <begin position="569"/>
        <end position="729"/>
    </location>
</feature>
<organism evidence="6 7">
    <name type="scientific">Cichlidogyrus casuarinus</name>
    <dbReference type="NCBI Taxonomy" id="1844966"/>
    <lineage>
        <taxon>Eukaryota</taxon>
        <taxon>Metazoa</taxon>
        <taxon>Spiralia</taxon>
        <taxon>Lophotrochozoa</taxon>
        <taxon>Platyhelminthes</taxon>
        <taxon>Monogenea</taxon>
        <taxon>Monopisthocotylea</taxon>
        <taxon>Dactylogyridea</taxon>
        <taxon>Ancyrocephalidae</taxon>
        <taxon>Cichlidogyrus</taxon>
    </lineage>
</organism>
<feature type="domain" description="C2" evidence="3">
    <location>
        <begin position="744"/>
        <end position="873"/>
    </location>
</feature>
<evidence type="ECO:0000259" key="4">
    <source>
        <dbReference type="PROSITE" id="PS51258"/>
    </source>
</evidence>
<dbReference type="SUPFAM" id="SSF49562">
    <property type="entry name" value="C2 domain (Calcium/lipid-binding domain, CaLB)"/>
    <property type="match status" value="1"/>
</dbReference>
<dbReference type="PROSITE" id="PS51259">
    <property type="entry name" value="MHD2"/>
    <property type="match status" value="1"/>
</dbReference>
<keyword evidence="2" id="KW-0479">Metal-binding</keyword>
<dbReference type="PANTHER" id="PTHR10480:SF12">
    <property type="entry name" value="UNC-13, ISOFORM E"/>
    <property type="match status" value="1"/>
</dbReference>
<evidence type="ECO:0000313" key="6">
    <source>
        <dbReference type="EMBL" id="KAL3315750.1"/>
    </source>
</evidence>
<keyword evidence="7" id="KW-1185">Reference proteome</keyword>
<dbReference type="SMART" id="SM00239">
    <property type="entry name" value="C2"/>
    <property type="match status" value="1"/>
</dbReference>
<dbReference type="GO" id="GO:0008270">
    <property type="term" value="F:zinc ion binding"/>
    <property type="evidence" value="ECO:0007669"/>
    <property type="project" value="UniProtKB-KW"/>
</dbReference>
<dbReference type="Gene3D" id="2.60.40.150">
    <property type="entry name" value="C2 domain"/>
    <property type="match status" value="1"/>
</dbReference>
<dbReference type="PROSITE" id="PS50004">
    <property type="entry name" value="C2"/>
    <property type="match status" value="1"/>
</dbReference>
<feature type="non-terminal residue" evidence="6">
    <location>
        <position position="1"/>
    </location>
</feature>
<dbReference type="PROSITE" id="PS51258">
    <property type="entry name" value="MHD1"/>
    <property type="match status" value="1"/>
</dbReference>
<dbReference type="InterPro" id="IPR000008">
    <property type="entry name" value="C2_dom"/>
</dbReference>
<dbReference type="EMBL" id="JBJKFK010000674">
    <property type="protein sequence ID" value="KAL3315750.1"/>
    <property type="molecule type" value="Genomic_DNA"/>
</dbReference>
<dbReference type="InterPro" id="IPR014770">
    <property type="entry name" value="Munc13_1"/>
</dbReference>